<proteinExistence type="inferred from homology"/>
<comment type="similarity">
    <text evidence="2">Belongs to the ISY1 family.</text>
</comment>
<evidence type="ECO:0000256" key="1">
    <source>
        <dbReference type="ARBA" id="ARBA00004123"/>
    </source>
</evidence>
<keyword evidence="3" id="KW-0539">Nucleus</keyword>
<dbReference type="InterPro" id="IPR009360">
    <property type="entry name" value="Isy1"/>
</dbReference>
<dbReference type="Pfam" id="PF06246">
    <property type="entry name" value="Isy1"/>
    <property type="match status" value="1"/>
</dbReference>
<dbReference type="GO" id="GO:0005634">
    <property type="term" value="C:nucleus"/>
    <property type="evidence" value="ECO:0007669"/>
    <property type="project" value="UniProtKB-SubCell"/>
</dbReference>
<dbReference type="FunFam" id="1.10.287.660:FF:000001">
    <property type="entry name" value="pre-mRNA-splicing factor ISY1 homolog"/>
    <property type="match status" value="1"/>
</dbReference>
<reference evidence="4" key="1">
    <citation type="submission" date="2021-01" db="EMBL/GenBank/DDBJ databases">
        <authorList>
            <person name="Corre E."/>
            <person name="Pelletier E."/>
            <person name="Niang G."/>
            <person name="Scheremetjew M."/>
            <person name="Finn R."/>
            <person name="Kale V."/>
            <person name="Holt S."/>
            <person name="Cochrane G."/>
            <person name="Meng A."/>
            <person name="Brown T."/>
            <person name="Cohen L."/>
        </authorList>
    </citation>
    <scope>NUCLEOTIDE SEQUENCE</scope>
    <source>
        <strain evidence="4">CCMP2058</strain>
    </source>
</reference>
<dbReference type="SUPFAM" id="SSF140102">
    <property type="entry name" value="ISY1 domain-like"/>
    <property type="match status" value="1"/>
</dbReference>
<organism evidence="4">
    <name type="scientific">Amorphochlora amoebiformis</name>
    <dbReference type="NCBI Taxonomy" id="1561963"/>
    <lineage>
        <taxon>Eukaryota</taxon>
        <taxon>Sar</taxon>
        <taxon>Rhizaria</taxon>
        <taxon>Cercozoa</taxon>
        <taxon>Chlorarachniophyceae</taxon>
        <taxon>Amorphochlora</taxon>
    </lineage>
</organism>
<dbReference type="Gene3D" id="1.10.287.660">
    <property type="entry name" value="Helix hairpin bin"/>
    <property type="match status" value="1"/>
</dbReference>
<sequence length="240" mass="27854">MARNQEKAQATLNRFLAYKKEQLYGNKGKRPAFAHECNNLLEAERWRRQIIKEISKEVSEIQNGSLGEHRIRDLNDHINKLLRVKKHWERQIKILGGPDYTRAVPSIRDGKEAPMGSGGYFYFGAAKELPGVRELFERKNLENANKRTRGDLYKCVDAQYYGYGDEDDGILTKVEEKVENKARKRAIKKWNEANKKRKIQEKRETEKLFKAHVPLPSENDIKAVILAKKKAELIAKYASK</sequence>
<comment type="subcellular location">
    <subcellularLocation>
        <location evidence="1">Nucleus</location>
    </subcellularLocation>
</comment>
<dbReference type="InterPro" id="IPR029012">
    <property type="entry name" value="Helix_hairpin_bin_sf"/>
</dbReference>
<evidence type="ECO:0000256" key="2">
    <source>
        <dbReference type="ARBA" id="ARBA00007002"/>
    </source>
</evidence>
<evidence type="ECO:0000313" key="4">
    <source>
        <dbReference type="EMBL" id="CAD8446346.1"/>
    </source>
</evidence>
<protein>
    <recommendedName>
        <fullName evidence="5">Pre-mRNA-splicing factor ISY1</fullName>
    </recommendedName>
</protein>
<dbReference type="EMBL" id="HBEM01012328">
    <property type="protein sequence ID" value="CAD8446346.1"/>
    <property type="molecule type" value="Transcribed_RNA"/>
</dbReference>
<dbReference type="PANTHER" id="PTHR13021">
    <property type="entry name" value="PRE-MRNA-SPLICING FACTOR ISY1"/>
    <property type="match status" value="1"/>
</dbReference>
<evidence type="ECO:0000256" key="3">
    <source>
        <dbReference type="ARBA" id="ARBA00023242"/>
    </source>
</evidence>
<gene>
    <name evidence="4" type="ORF">LAMO00422_LOCUS8571</name>
</gene>
<name>A0A7S0GXJ0_9EUKA</name>
<dbReference type="InterPro" id="IPR037200">
    <property type="entry name" value="Isy1_sf"/>
</dbReference>
<dbReference type="GO" id="GO:0000350">
    <property type="term" value="P:generation of catalytic spliceosome for second transesterification step"/>
    <property type="evidence" value="ECO:0007669"/>
    <property type="project" value="InterPro"/>
</dbReference>
<accession>A0A7S0GXJ0</accession>
<evidence type="ECO:0008006" key="5">
    <source>
        <dbReference type="Google" id="ProtNLM"/>
    </source>
</evidence>
<dbReference type="AlphaFoldDB" id="A0A7S0GXJ0"/>